<organism evidence="2 3">
    <name type="scientific">Pseudonocardia alaniniphila</name>
    <dbReference type="NCBI Taxonomy" id="75291"/>
    <lineage>
        <taxon>Bacteria</taxon>
        <taxon>Bacillati</taxon>
        <taxon>Actinomycetota</taxon>
        <taxon>Actinomycetes</taxon>
        <taxon>Pseudonocardiales</taxon>
        <taxon>Pseudonocardiaceae</taxon>
        <taxon>Pseudonocardia</taxon>
    </lineage>
</organism>
<keyword evidence="1" id="KW-0812">Transmembrane</keyword>
<proteinExistence type="predicted"/>
<evidence type="ECO:0000313" key="2">
    <source>
        <dbReference type="EMBL" id="MCH6170911.1"/>
    </source>
</evidence>
<keyword evidence="1" id="KW-1133">Transmembrane helix</keyword>
<feature type="transmembrane region" description="Helical" evidence="1">
    <location>
        <begin position="334"/>
        <end position="355"/>
    </location>
</feature>
<keyword evidence="1" id="KW-0472">Membrane</keyword>
<dbReference type="Proteomes" id="UP001299970">
    <property type="component" value="Unassembled WGS sequence"/>
</dbReference>
<feature type="transmembrane region" description="Helical" evidence="1">
    <location>
        <begin position="408"/>
        <end position="425"/>
    </location>
</feature>
<reference evidence="2 3" key="1">
    <citation type="submission" date="2022-03" db="EMBL/GenBank/DDBJ databases">
        <title>Pseudonocardia alaer sp. nov., a novel actinomycete isolated from reed forest soil.</title>
        <authorList>
            <person name="Wang L."/>
        </authorList>
    </citation>
    <scope>NUCLEOTIDE SEQUENCE [LARGE SCALE GENOMIC DNA]</scope>
    <source>
        <strain evidence="2 3">Y-16303</strain>
    </source>
</reference>
<feature type="transmembrane region" description="Helical" evidence="1">
    <location>
        <begin position="220"/>
        <end position="241"/>
    </location>
</feature>
<feature type="transmembrane region" description="Helical" evidence="1">
    <location>
        <begin position="183"/>
        <end position="200"/>
    </location>
</feature>
<feature type="transmembrane region" description="Helical" evidence="1">
    <location>
        <begin position="12"/>
        <end position="32"/>
    </location>
</feature>
<feature type="transmembrane region" description="Helical" evidence="1">
    <location>
        <begin position="52"/>
        <end position="73"/>
    </location>
</feature>
<evidence type="ECO:0000256" key="1">
    <source>
        <dbReference type="SAM" id="Phobius"/>
    </source>
</evidence>
<gene>
    <name evidence="2" type="ORF">MMF94_34860</name>
</gene>
<feature type="transmembrane region" description="Helical" evidence="1">
    <location>
        <begin position="116"/>
        <end position="142"/>
    </location>
</feature>
<name>A0ABS9TQW5_9PSEU</name>
<keyword evidence="3" id="KW-1185">Reference proteome</keyword>
<feature type="transmembrane region" description="Helical" evidence="1">
    <location>
        <begin position="457"/>
        <end position="477"/>
    </location>
</feature>
<protein>
    <submittedName>
        <fullName evidence="2">Uncharacterized protein</fullName>
    </submittedName>
</protein>
<dbReference type="RefSeq" id="WP_241041717.1">
    <property type="nucleotide sequence ID" value="NZ_BAAAJF010000017.1"/>
</dbReference>
<dbReference type="EMBL" id="JAKXMK010000037">
    <property type="protein sequence ID" value="MCH6170911.1"/>
    <property type="molecule type" value="Genomic_DNA"/>
</dbReference>
<feature type="transmembrane region" description="Helical" evidence="1">
    <location>
        <begin position="299"/>
        <end position="322"/>
    </location>
</feature>
<evidence type="ECO:0000313" key="3">
    <source>
        <dbReference type="Proteomes" id="UP001299970"/>
    </source>
</evidence>
<comment type="caution">
    <text evidence="2">The sequence shown here is derived from an EMBL/GenBank/DDBJ whole genome shotgun (WGS) entry which is preliminary data.</text>
</comment>
<feature type="transmembrane region" description="Helical" evidence="1">
    <location>
        <begin position="85"/>
        <end position="104"/>
    </location>
</feature>
<feature type="transmembrane region" description="Helical" evidence="1">
    <location>
        <begin position="253"/>
        <end position="270"/>
    </location>
</feature>
<sequence>MTITAGAKQVSHTRAVISGGVAGVAGGLIFGASMAEFGALPTIASIVHTDSAVAGFVVHMLFAVVIGAAFGLLVVRLRIRVREMLFWGMVYGTIWWFLGAQTLLPLLRGMPVDWSVGAAAALLPSLVGHLFYGATVAAVFVLMQREGGVTWQAPSAGAVGRGALAGAASAAVWGQVPGSRDGFPLWLIIGLAVGACYPLIFSDLPERTGPALTRGTVYGFGAWVVVDLTLEPLVRGAGLAWSRTDAASLAGHLPAYLLLGAGTAAGYTWLGQWMRGLFLDDVRKIEVEPPGARGPRATAYGALAGLVGGALFTVVLTLVGALPRVARIVGAHSSSVGLVVHFVVAAVIGVSYAVLFRRLSFDILSGVGWGVSYGFFWWVLGDLTLLPLLSGGALHWDAGDLATEFPSLVGHLAYGAALGAVYYLLEAGINPWWLTRSDIEAARVAARREQVLGGAPAMWVLIVMIALTLPVLLDGTLPAP</sequence>
<accession>A0ABS9TQW5</accession>